<accession>A0AAU9MJE4</accession>
<evidence type="ECO:0000313" key="4">
    <source>
        <dbReference type="EMBL" id="CAH1426254.1"/>
    </source>
</evidence>
<feature type="compositionally biased region" description="Basic and acidic residues" evidence="3">
    <location>
        <begin position="516"/>
        <end position="529"/>
    </location>
</feature>
<feature type="region of interest" description="Disordered" evidence="3">
    <location>
        <begin position="68"/>
        <end position="88"/>
    </location>
</feature>
<feature type="compositionally biased region" description="Low complexity" evidence="3">
    <location>
        <begin position="295"/>
        <end position="305"/>
    </location>
</feature>
<feature type="coiled-coil region" evidence="2">
    <location>
        <begin position="241"/>
        <end position="272"/>
    </location>
</feature>
<gene>
    <name evidence="4" type="ORF">LVIROSA_LOCUS13344</name>
</gene>
<dbReference type="GO" id="GO:0007165">
    <property type="term" value="P:signal transduction"/>
    <property type="evidence" value="ECO:0007669"/>
    <property type="project" value="TreeGrafter"/>
</dbReference>
<reference evidence="4 5" key="1">
    <citation type="submission" date="2022-01" db="EMBL/GenBank/DDBJ databases">
        <authorList>
            <person name="Xiong W."/>
            <person name="Schranz E."/>
        </authorList>
    </citation>
    <scope>NUCLEOTIDE SEQUENCE [LARGE SCALE GENOMIC DNA]</scope>
</reference>
<dbReference type="EMBL" id="CAKMRJ010002223">
    <property type="protein sequence ID" value="CAH1426254.1"/>
    <property type="molecule type" value="Genomic_DNA"/>
</dbReference>
<evidence type="ECO:0000313" key="5">
    <source>
        <dbReference type="Proteomes" id="UP001157418"/>
    </source>
</evidence>
<keyword evidence="2" id="KW-0175">Coiled coil</keyword>
<evidence type="ECO:0000256" key="1">
    <source>
        <dbReference type="ARBA" id="ARBA00010954"/>
    </source>
</evidence>
<dbReference type="PANTHER" id="PTHR12832">
    <property type="entry name" value="TESTIS-SPECIFIC PROTEIN PBS13 T-COMPLEX 11"/>
    <property type="match status" value="1"/>
</dbReference>
<dbReference type="Proteomes" id="UP001157418">
    <property type="component" value="Unassembled WGS sequence"/>
</dbReference>
<proteinExistence type="inferred from homology"/>
<dbReference type="AlphaFoldDB" id="A0AAU9MJE4"/>
<dbReference type="PANTHER" id="PTHR12832:SF11">
    <property type="entry name" value="LD23868P"/>
    <property type="match status" value="1"/>
</dbReference>
<comment type="caution">
    <text evidence="4">The sequence shown here is derived from an EMBL/GenBank/DDBJ whole genome shotgun (WGS) entry which is preliminary data.</text>
</comment>
<name>A0AAU9MJE4_9ASTR</name>
<keyword evidence="5" id="KW-1185">Reference proteome</keyword>
<feature type="region of interest" description="Disordered" evidence="3">
    <location>
        <begin position="496"/>
        <end position="555"/>
    </location>
</feature>
<sequence length="1058" mass="119094">MEVGVDNSPEIVGVAMEFPVVDGAGLSSPPILPPRLRRRLTETKASPSSVEEIEAKLRDADLRRQKFYEHLSSKARPKPRSPPQSAYEENLGQRLQAKLLAAEQKRSSILAKAQLRLAKLDQLRQAARTGVKVRVKKECQELGTKVELRVRQAETNRMRILKAYRQRRATLRERTSESLIRRIARESKYKERVCAAISQKRAAAEQKRLGLLEADMEKAHARLLQVRKVAKLVSQQREIERRRLRETLEDKLQRAKRQRAEYLMQRARLHNTIGANWSKKMQNQADNLSRKLARRNTTPRSAAAARSRHTKKPVAARAAPKSPVKLSRYQVRIVLCAYMILGHPDAVFSGQGERESALANSAKKFIQEFELLINIILDRHQESNTRSTFRSQLEAFDSAWCAYLNSFVVWKVKDAESLEEDLVRAACQMEISMMQKCKLTPEGDNADLTHDMKAIQKQVTEDQQLLRERVMHLSGDAGIERMRNALSDTRTKYFEAKENGSPVGSPVPHIPPYNADSDKRNRSEEEPSRVVRSLFQDDASKPLQKDVGPSGASNHSVSMENELIVNEFVHGQHYSSANSLNASDEDQTMVKVRQTMEKAFWDGITDSIHQDKYDRVVELMKEVRDELCEMAPQSWKQEIIETIDVVILSQLLNSGSLDMEYLGKIMEFALVSLQKLSAPANENNLKESHKKVLQELADICQKDNSNHSHAIALVKGLRFVLEQIQVLKQEISSARIKIMEPLLKGPAGLEYLGKAFAKRFGQPSDALTHLPLTFRLLSSIGSTFNQEWSDHKQTLESLQDGLPKVVVPSTALRTGGSFSNGLQTSSSVSNSITDADAADNQYSECKGEKRDLLVRLGLLKLVNDVYGVTQEELPETLKLNFLRLRVVQAQLQKIIVTATSILVLRQTLVMEQMISTPEEMEATIQKCSTELLQILDTMENAGLEEIVQVLNKTADKFDKSNDLTEAESRRLVMARMLRKSVQADDSVFVKVSRAVYLATRGVLLGGNHGRRLAEMALRQVAAVVLTDRVVEVGKVLGVMASVSGSVHGAWYDKLVENV</sequence>
<organism evidence="4 5">
    <name type="scientific">Lactuca virosa</name>
    <dbReference type="NCBI Taxonomy" id="75947"/>
    <lineage>
        <taxon>Eukaryota</taxon>
        <taxon>Viridiplantae</taxon>
        <taxon>Streptophyta</taxon>
        <taxon>Embryophyta</taxon>
        <taxon>Tracheophyta</taxon>
        <taxon>Spermatophyta</taxon>
        <taxon>Magnoliopsida</taxon>
        <taxon>eudicotyledons</taxon>
        <taxon>Gunneridae</taxon>
        <taxon>Pentapetalae</taxon>
        <taxon>asterids</taxon>
        <taxon>campanulids</taxon>
        <taxon>Asterales</taxon>
        <taxon>Asteraceae</taxon>
        <taxon>Cichorioideae</taxon>
        <taxon>Cichorieae</taxon>
        <taxon>Lactucinae</taxon>
        <taxon>Lactuca</taxon>
    </lineage>
</organism>
<protein>
    <recommendedName>
        <fullName evidence="6">T-complex protein 11</fullName>
    </recommendedName>
</protein>
<dbReference type="InterPro" id="IPR008862">
    <property type="entry name" value="Tcp11"/>
</dbReference>
<evidence type="ECO:0000256" key="2">
    <source>
        <dbReference type="SAM" id="Coils"/>
    </source>
</evidence>
<evidence type="ECO:0008006" key="6">
    <source>
        <dbReference type="Google" id="ProtNLM"/>
    </source>
</evidence>
<evidence type="ECO:0000256" key="3">
    <source>
        <dbReference type="SAM" id="MobiDB-lite"/>
    </source>
</evidence>
<dbReference type="Pfam" id="PF05794">
    <property type="entry name" value="Tcp11"/>
    <property type="match status" value="1"/>
</dbReference>
<feature type="region of interest" description="Disordered" evidence="3">
    <location>
        <begin position="23"/>
        <end position="56"/>
    </location>
</feature>
<comment type="similarity">
    <text evidence="1">Belongs to the TCP11 family.</text>
</comment>
<feature type="region of interest" description="Disordered" evidence="3">
    <location>
        <begin position="286"/>
        <end position="319"/>
    </location>
</feature>